<dbReference type="Proteomes" id="UP000193200">
    <property type="component" value="Unassembled WGS sequence"/>
</dbReference>
<comment type="similarity">
    <text evidence="2">Belongs to the bacterial solute-binding protein SsuA/TauA family.</text>
</comment>
<feature type="signal peptide" evidence="4">
    <location>
        <begin position="1"/>
        <end position="28"/>
    </location>
</feature>
<dbReference type="PANTHER" id="PTHR30024:SF47">
    <property type="entry name" value="TAURINE-BINDING PERIPLASMIC PROTEIN"/>
    <property type="match status" value="1"/>
</dbReference>
<accession>A0A1Y5TTF9</accession>
<dbReference type="PANTHER" id="PTHR30024">
    <property type="entry name" value="ALIPHATIC SULFONATES-BINDING PROTEIN-RELATED"/>
    <property type="match status" value="1"/>
</dbReference>
<evidence type="ECO:0000256" key="1">
    <source>
        <dbReference type="ARBA" id="ARBA00004418"/>
    </source>
</evidence>
<dbReference type="SUPFAM" id="SSF53850">
    <property type="entry name" value="Periplasmic binding protein-like II"/>
    <property type="match status" value="1"/>
</dbReference>
<evidence type="ECO:0000313" key="6">
    <source>
        <dbReference type="EMBL" id="SLN72058.1"/>
    </source>
</evidence>
<gene>
    <name evidence="6" type="primary">ssuA_2</name>
    <name evidence="6" type="ORF">OCH7691_03424</name>
</gene>
<keyword evidence="3 4" id="KW-0732">Signal</keyword>
<protein>
    <submittedName>
        <fullName evidence="6">Putative aliphatic sulfonates-binding protein</fullName>
    </submittedName>
</protein>
<feature type="domain" description="SsuA/THI5-like" evidence="5">
    <location>
        <begin position="41"/>
        <end position="252"/>
    </location>
</feature>
<sequence length="327" mass="34832">MFKISKLRSLTCASAMFVAAVSATAAYADSIVASHYGFLLNTAPIAVAIERGEFEKRGINIDEVISSSGGGTSMRNQIASGAGYGVVGTAAALAAYAEGHDIKIVSANVMTLADLFWVSMPDSGIKSIQDLRGKKVSYTKPRSTSETVLKAAIAAAGIPEGEIELVSLGKIGAGLAALERGDVQAALILEPLYSGRLGKYQIAFDLSNLPRMTQTVGVTTAEFAKQNPDKLRAILEARRAAVDYLYEHPVEAAKLVAKAYGEKLTEEVAISAVQRMVEIDYWGRGGFDMAGMDAMLESLRAQGSWDGPIDWNDVIDDSFLPKDLQAK</sequence>
<dbReference type="EMBL" id="FWFR01000003">
    <property type="protein sequence ID" value="SLN72058.1"/>
    <property type="molecule type" value="Genomic_DNA"/>
</dbReference>
<dbReference type="InParanoid" id="A0A1Y5TTF9"/>
<dbReference type="AlphaFoldDB" id="A0A1Y5TTF9"/>
<dbReference type="FunCoup" id="A0A1Y5TTF9">
    <property type="interactions" value="176"/>
</dbReference>
<reference evidence="6 7" key="1">
    <citation type="submission" date="2017-03" db="EMBL/GenBank/DDBJ databases">
        <authorList>
            <person name="Afonso C.L."/>
            <person name="Miller P.J."/>
            <person name="Scott M.A."/>
            <person name="Spackman E."/>
            <person name="Goraichik I."/>
            <person name="Dimitrov K.M."/>
            <person name="Suarez D.L."/>
            <person name="Swayne D.E."/>
        </authorList>
    </citation>
    <scope>NUCLEOTIDE SEQUENCE [LARGE SCALE GENOMIC DNA]</scope>
    <source>
        <strain evidence="6 7">CECT 7691</strain>
    </source>
</reference>
<evidence type="ECO:0000259" key="5">
    <source>
        <dbReference type="Pfam" id="PF09084"/>
    </source>
</evidence>
<evidence type="ECO:0000313" key="7">
    <source>
        <dbReference type="Proteomes" id="UP000193200"/>
    </source>
</evidence>
<dbReference type="GO" id="GO:0042597">
    <property type="term" value="C:periplasmic space"/>
    <property type="evidence" value="ECO:0007669"/>
    <property type="project" value="UniProtKB-SubCell"/>
</dbReference>
<evidence type="ECO:0000256" key="3">
    <source>
        <dbReference type="ARBA" id="ARBA00022729"/>
    </source>
</evidence>
<dbReference type="OrthoDB" id="5348911at2"/>
<evidence type="ECO:0000256" key="4">
    <source>
        <dbReference type="SAM" id="SignalP"/>
    </source>
</evidence>
<proteinExistence type="inferred from homology"/>
<dbReference type="Pfam" id="PF09084">
    <property type="entry name" value="NMT1"/>
    <property type="match status" value="1"/>
</dbReference>
<feature type="chain" id="PRO_5012079767" evidence="4">
    <location>
        <begin position="29"/>
        <end position="327"/>
    </location>
</feature>
<comment type="subcellular location">
    <subcellularLocation>
        <location evidence="1">Periplasm</location>
    </subcellularLocation>
</comment>
<dbReference type="Gene3D" id="3.40.190.10">
    <property type="entry name" value="Periplasmic binding protein-like II"/>
    <property type="match status" value="2"/>
</dbReference>
<name>A0A1Y5TTF9_9PROT</name>
<dbReference type="InterPro" id="IPR015168">
    <property type="entry name" value="SsuA/THI5"/>
</dbReference>
<evidence type="ECO:0000256" key="2">
    <source>
        <dbReference type="ARBA" id="ARBA00010742"/>
    </source>
</evidence>
<organism evidence="6 7">
    <name type="scientific">Oceanibacterium hippocampi</name>
    <dbReference type="NCBI Taxonomy" id="745714"/>
    <lineage>
        <taxon>Bacteria</taxon>
        <taxon>Pseudomonadati</taxon>
        <taxon>Pseudomonadota</taxon>
        <taxon>Alphaproteobacteria</taxon>
        <taxon>Sneathiellales</taxon>
        <taxon>Sneathiellaceae</taxon>
        <taxon>Oceanibacterium</taxon>
    </lineage>
</organism>
<keyword evidence="7" id="KW-1185">Reference proteome</keyword>